<evidence type="ECO:0000256" key="13">
    <source>
        <dbReference type="ARBA" id="ARBA00077477"/>
    </source>
</evidence>
<feature type="transmembrane region" description="Helical" evidence="17">
    <location>
        <begin position="99"/>
        <end position="122"/>
    </location>
</feature>
<evidence type="ECO:0000313" key="20">
    <source>
        <dbReference type="Proteomes" id="UP000014500"/>
    </source>
</evidence>
<evidence type="ECO:0000256" key="7">
    <source>
        <dbReference type="ARBA" id="ARBA00023136"/>
    </source>
</evidence>
<dbReference type="Pfam" id="PF00685">
    <property type="entry name" value="Sulfotransfer_1"/>
    <property type="match status" value="1"/>
</dbReference>
<evidence type="ECO:0000256" key="4">
    <source>
        <dbReference type="ARBA" id="ARBA00022968"/>
    </source>
</evidence>
<dbReference type="EC" id="2.8.2.23" evidence="11"/>
<dbReference type="STRING" id="126957.T1J8M9"/>
<evidence type="ECO:0000256" key="8">
    <source>
        <dbReference type="ARBA" id="ARBA00023157"/>
    </source>
</evidence>
<comment type="catalytic activity">
    <reaction evidence="10">
        <text>alpha-D-glucosaminyl-[heparan sulfate](n) + 3'-phosphoadenylyl sulfate = 3-sulfo-alpha-D-glucosaminyl-[heparan sulfate](n) + adenosine 3',5'-bisphosphate + H(+)</text>
        <dbReference type="Rhea" id="RHEA:15461"/>
        <dbReference type="Rhea" id="RHEA-COMP:9830"/>
        <dbReference type="Rhea" id="RHEA-COMP:9831"/>
        <dbReference type="ChEBI" id="CHEBI:15378"/>
        <dbReference type="ChEBI" id="CHEBI:58339"/>
        <dbReference type="ChEBI" id="CHEBI:58343"/>
        <dbReference type="ChEBI" id="CHEBI:58388"/>
        <dbReference type="ChEBI" id="CHEBI:70975"/>
        <dbReference type="EC" id="2.8.2.23"/>
    </reaction>
</comment>
<dbReference type="PhylomeDB" id="T1J8M9"/>
<dbReference type="EnsemblMetazoa" id="SMAR010065-RA">
    <property type="protein sequence ID" value="SMAR010065-PA"/>
    <property type="gene ID" value="SMAR010065"/>
</dbReference>
<dbReference type="EMBL" id="JH431957">
    <property type="status" value="NOT_ANNOTATED_CDS"/>
    <property type="molecule type" value="Genomic_DNA"/>
</dbReference>
<evidence type="ECO:0000256" key="3">
    <source>
        <dbReference type="ARBA" id="ARBA00022692"/>
    </source>
</evidence>
<keyword evidence="3 17" id="KW-0812">Transmembrane</keyword>
<keyword evidence="9" id="KW-0325">Glycoprotein</keyword>
<comment type="subcellular location">
    <subcellularLocation>
        <location evidence="1">Golgi apparatus membrane</location>
        <topology evidence="1">Single-pass type II membrane protein</topology>
    </subcellularLocation>
</comment>
<dbReference type="InterPro" id="IPR037359">
    <property type="entry name" value="NST/OST"/>
</dbReference>
<evidence type="ECO:0000313" key="19">
    <source>
        <dbReference type="EnsemblMetazoa" id="SMAR010065-PA"/>
    </source>
</evidence>
<organism evidence="19 20">
    <name type="scientific">Strigamia maritima</name>
    <name type="common">European centipede</name>
    <name type="synonym">Geophilus maritimus</name>
    <dbReference type="NCBI Taxonomy" id="126957"/>
    <lineage>
        <taxon>Eukaryota</taxon>
        <taxon>Metazoa</taxon>
        <taxon>Ecdysozoa</taxon>
        <taxon>Arthropoda</taxon>
        <taxon>Myriapoda</taxon>
        <taxon>Chilopoda</taxon>
        <taxon>Pleurostigmophora</taxon>
        <taxon>Geophilomorpha</taxon>
        <taxon>Linotaeniidae</taxon>
        <taxon>Strigamia</taxon>
    </lineage>
</organism>
<protein>
    <recommendedName>
        <fullName evidence="12">Heparan sulfate glucosamine 3-O-sulfotransferase 5</fullName>
        <ecNumber evidence="11">2.8.2.23</ecNumber>
    </recommendedName>
    <alternativeName>
        <fullName evidence="13">Heparan sulfate D-glucosaminyl 3-O-sulfotransferase 5</fullName>
    </alternativeName>
</protein>
<evidence type="ECO:0000256" key="9">
    <source>
        <dbReference type="ARBA" id="ARBA00023180"/>
    </source>
</evidence>
<evidence type="ECO:0000256" key="15">
    <source>
        <dbReference type="PIRSR" id="PIRSR637359-2"/>
    </source>
</evidence>
<evidence type="ECO:0000256" key="10">
    <source>
        <dbReference type="ARBA" id="ARBA00052516"/>
    </source>
</evidence>
<feature type="disulfide bond" evidence="16">
    <location>
        <begin position="386"/>
        <end position="395"/>
    </location>
</feature>
<dbReference type="Gene3D" id="3.40.50.300">
    <property type="entry name" value="P-loop containing nucleotide triphosphate hydrolases"/>
    <property type="match status" value="1"/>
</dbReference>
<keyword evidence="5 17" id="KW-1133">Transmembrane helix</keyword>
<proteinExistence type="predicted"/>
<evidence type="ECO:0000256" key="6">
    <source>
        <dbReference type="ARBA" id="ARBA00023034"/>
    </source>
</evidence>
<dbReference type="eggNOG" id="KOG3704">
    <property type="taxonomic scope" value="Eukaryota"/>
</dbReference>
<dbReference type="PANTHER" id="PTHR10605">
    <property type="entry name" value="HEPARAN SULFATE SULFOTRANSFERASE"/>
    <property type="match status" value="1"/>
</dbReference>
<feature type="domain" description="Sulfotransferase" evidence="18">
    <location>
        <begin position="184"/>
        <end position="424"/>
    </location>
</feature>
<dbReference type="PANTHER" id="PTHR10605:SF65">
    <property type="entry name" value="GH20068P"/>
    <property type="match status" value="1"/>
</dbReference>
<dbReference type="InterPro" id="IPR000863">
    <property type="entry name" value="Sulfotransferase_dom"/>
</dbReference>
<keyword evidence="20" id="KW-1185">Reference proteome</keyword>
<dbReference type="SUPFAM" id="SSF52540">
    <property type="entry name" value="P-loop containing nucleoside triphosphate hydrolases"/>
    <property type="match status" value="1"/>
</dbReference>
<dbReference type="InterPro" id="IPR027417">
    <property type="entry name" value="P-loop_NTPase"/>
</dbReference>
<dbReference type="GO" id="GO:0008467">
    <property type="term" value="F:[heparan sulfate]-glucosamine 3-sulfotransferase activity"/>
    <property type="evidence" value="ECO:0007669"/>
    <property type="project" value="UniProtKB-EC"/>
</dbReference>
<evidence type="ECO:0000256" key="1">
    <source>
        <dbReference type="ARBA" id="ARBA00004323"/>
    </source>
</evidence>
<feature type="active site" description="For sulfotransferase activity" evidence="14">
    <location>
        <position position="193"/>
    </location>
</feature>
<feature type="binding site" evidence="15">
    <location>
        <begin position="193"/>
        <end position="197"/>
    </location>
    <ligand>
        <name>3'-phosphoadenylyl sulfate</name>
        <dbReference type="ChEBI" id="CHEBI:58339"/>
    </ligand>
</feature>
<keyword evidence="4" id="KW-0735">Signal-anchor</keyword>
<evidence type="ECO:0000256" key="12">
    <source>
        <dbReference type="ARBA" id="ARBA00071906"/>
    </source>
</evidence>
<keyword evidence="8 16" id="KW-1015">Disulfide bond</keyword>
<keyword evidence="6" id="KW-0333">Golgi apparatus</keyword>
<evidence type="ECO:0000256" key="11">
    <source>
        <dbReference type="ARBA" id="ARBA00066719"/>
    </source>
</evidence>
<accession>T1J8M9</accession>
<name>T1J8M9_STRMM</name>
<evidence type="ECO:0000256" key="2">
    <source>
        <dbReference type="ARBA" id="ARBA00022679"/>
    </source>
</evidence>
<dbReference type="Proteomes" id="UP000014500">
    <property type="component" value="Unassembled WGS sequence"/>
</dbReference>
<feature type="binding site" evidence="15">
    <location>
        <begin position="400"/>
        <end position="404"/>
    </location>
    <ligand>
        <name>3'-phosphoadenylyl sulfate</name>
        <dbReference type="ChEBI" id="CHEBI:58339"/>
    </ligand>
</feature>
<evidence type="ECO:0000256" key="17">
    <source>
        <dbReference type="SAM" id="Phobius"/>
    </source>
</evidence>
<keyword evidence="7 17" id="KW-0472">Membrane</keyword>
<dbReference type="AlphaFoldDB" id="T1J8M9"/>
<dbReference type="FunFam" id="3.40.50.300:FF:000603">
    <property type="entry name" value="Sulfotransferase"/>
    <property type="match status" value="1"/>
</dbReference>
<feature type="binding site" evidence="15">
    <location>
        <position position="284"/>
    </location>
    <ligand>
        <name>3'-phosphoadenylyl sulfate</name>
        <dbReference type="ChEBI" id="CHEBI:58339"/>
    </ligand>
</feature>
<reference evidence="19" key="2">
    <citation type="submission" date="2015-02" db="UniProtKB">
        <authorList>
            <consortium name="EnsemblMetazoa"/>
        </authorList>
    </citation>
    <scope>IDENTIFICATION</scope>
</reference>
<evidence type="ECO:0000256" key="14">
    <source>
        <dbReference type="PIRSR" id="PIRSR637359-1"/>
    </source>
</evidence>
<evidence type="ECO:0000256" key="16">
    <source>
        <dbReference type="PIRSR" id="PIRSR637359-3"/>
    </source>
</evidence>
<reference evidence="20" key="1">
    <citation type="submission" date="2011-05" db="EMBL/GenBank/DDBJ databases">
        <authorList>
            <person name="Richards S.R."/>
            <person name="Qu J."/>
            <person name="Jiang H."/>
            <person name="Jhangiani S.N."/>
            <person name="Agravi P."/>
            <person name="Goodspeed R."/>
            <person name="Gross S."/>
            <person name="Mandapat C."/>
            <person name="Jackson L."/>
            <person name="Mathew T."/>
            <person name="Pu L."/>
            <person name="Thornton R."/>
            <person name="Saada N."/>
            <person name="Wilczek-Boney K.B."/>
            <person name="Lee S."/>
            <person name="Kovar C."/>
            <person name="Wu Y."/>
            <person name="Scherer S.E."/>
            <person name="Worley K.C."/>
            <person name="Muzny D.M."/>
            <person name="Gibbs R."/>
        </authorList>
    </citation>
    <scope>NUCLEOTIDE SEQUENCE</scope>
    <source>
        <strain evidence="20">Brora</strain>
    </source>
</reference>
<keyword evidence="2" id="KW-0808">Transferase</keyword>
<sequence length="453" mass="52950">MYTSPVLELIQTQKDKRKFLLVPRSNASSSSEMTNKNYDHPPPVQTEINHKWHPLEPDSVTWTKVEVSGNNKAQQHPSQEEWPHEIPFLDRSSPLRCRLLILCALTSILFATMLLRLVYFHALDISSAELCSIKVAESHPQMAPYFTPLTSPSSAISNDNDSYLAVGGPRREKMHFSRTRRQLPQCIIIGVRKCGTRALLEFLNLHQRIQKAAVEMHFFDDDQRYRLGLEWYRKRMPYSFADQITVEKSPAYFVTPAVPERIKAMNSSVKLLLIVRDPVTRTISDYAQIHSNKLTKGKPHEPFEAFALTPDGQVNTQYRAIQISIYVKYLKMWFDVFGREQIHIVDGDQLVDDPYPELQKIEDFLRLEHRITRENFYFNKTKGFFCLRNETTEKCLGDTKGRKHPQVPAHVVHKLRQFFQPYNQHFYDKFIVIYCWINKSMVIVVYLHTVFDK</sequence>
<dbReference type="HOGENOM" id="CLU_017703_0_0_1"/>
<dbReference type="GO" id="GO:0000139">
    <property type="term" value="C:Golgi membrane"/>
    <property type="evidence" value="ECO:0007669"/>
    <property type="project" value="UniProtKB-SubCell"/>
</dbReference>
<evidence type="ECO:0000256" key="5">
    <source>
        <dbReference type="ARBA" id="ARBA00022989"/>
    </source>
</evidence>
<feature type="binding site" evidence="15">
    <location>
        <position position="276"/>
    </location>
    <ligand>
        <name>3'-phosphoadenylyl sulfate</name>
        <dbReference type="ChEBI" id="CHEBI:58339"/>
    </ligand>
</feature>
<evidence type="ECO:0000259" key="18">
    <source>
        <dbReference type="Pfam" id="PF00685"/>
    </source>
</evidence>